<dbReference type="KEGG" id="bpf:BpOF4_11315"/>
<dbReference type="EMBL" id="CP001878">
    <property type="protein sequence ID" value="ADC50316.1"/>
    <property type="molecule type" value="Genomic_DNA"/>
</dbReference>
<accession>D3FVB5</accession>
<keyword evidence="2" id="KW-0812">Transmembrane</keyword>
<evidence type="ECO:0000256" key="2">
    <source>
        <dbReference type="SAM" id="Phobius"/>
    </source>
</evidence>
<reference evidence="3 4" key="1">
    <citation type="journal article" date="2011" name="Environ. Microbiol.">
        <title>Genome of alkaliphilic Bacillus pseudofirmus OF4 reveals adaptations that support the ability to grow in an external pH range from 7.5 to 11.4.</title>
        <authorList>
            <person name="Janto B."/>
            <person name="Ahmed A."/>
            <person name="Ito M."/>
            <person name="Liu J."/>
            <person name="Hicks D.B."/>
            <person name="Pagni S."/>
            <person name="Fackelmayer O.J."/>
            <person name="Smith T.A."/>
            <person name="Earl J."/>
            <person name="Elbourne L.D."/>
            <person name="Hassan K."/>
            <person name="Paulsen I.T."/>
            <person name="Kolsto A.B."/>
            <person name="Tourasse N.J."/>
            <person name="Ehrlich G.D."/>
            <person name="Boissy R."/>
            <person name="Ivey D.M."/>
            <person name="Li G."/>
            <person name="Xue Y."/>
            <person name="Ma Y."/>
            <person name="Hu F.Z."/>
            <person name="Krulwich T.A."/>
        </authorList>
    </citation>
    <scope>NUCLEOTIDE SEQUENCE [LARGE SCALE GENOMIC DNA]</scope>
    <source>
        <strain evidence="4">ATCC BAA-2126 / JCM 17055 / OF4</strain>
    </source>
</reference>
<organism evidence="3 4">
    <name type="scientific">Alkalihalophilus pseudofirmus (strain ATCC BAA-2126 / JCM 17055 / OF4)</name>
    <name type="common">Bacillus pseudofirmus</name>
    <dbReference type="NCBI Taxonomy" id="398511"/>
    <lineage>
        <taxon>Bacteria</taxon>
        <taxon>Bacillati</taxon>
        <taxon>Bacillota</taxon>
        <taxon>Bacilli</taxon>
        <taxon>Bacillales</taxon>
        <taxon>Bacillaceae</taxon>
        <taxon>Alkalihalophilus</taxon>
    </lineage>
</organism>
<dbReference type="HOGENOM" id="CLU_2614693_0_0_9"/>
<dbReference type="Proteomes" id="UP000001544">
    <property type="component" value="Chromosome"/>
</dbReference>
<gene>
    <name evidence="3" type="ordered locus">BpOF4_11315</name>
</gene>
<feature type="transmembrane region" description="Helical" evidence="2">
    <location>
        <begin position="6"/>
        <end position="29"/>
    </location>
</feature>
<proteinExistence type="predicted"/>
<evidence type="ECO:0000313" key="4">
    <source>
        <dbReference type="Proteomes" id="UP000001544"/>
    </source>
</evidence>
<feature type="region of interest" description="Disordered" evidence="1">
    <location>
        <begin position="51"/>
        <end position="78"/>
    </location>
</feature>
<keyword evidence="2" id="KW-1133">Transmembrane helix</keyword>
<protein>
    <submittedName>
        <fullName evidence="3">Uncharacterized protein</fullName>
    </submittedName>
</protein>
<keyword evidence="4" id="KW-1185">Reference proteome</keyword>
<sequence>MASVDFLFYALGGLTFAFCYGELTMRLLIEALNFLLAPLIGAEGNRLLRDVRGPTGAKQRGGSRTARGKRLPAADINN</sequence>
<evidence type="ECO:0000256" key="1">
    <source>
        <dbReference type="SAM" id="MobiDB-lite"/>
    </source>
</evidence>
<name>D3FVB5_ALKPO</name>
<evidence type="ECO:0000313" key="3">
    <source>
        <dbReference type="EMBL" id="ADC50316.1"/>
    </source>
</evidence>
<dbReference type="STRING" id="398511.BpOF4_11315"/>
<dbReference type="AlphaFoldDB" id="D3FVB5"/>
<keyword evidence="2" id="KW-0472">Membrane</keyword>